<dbReference type="Proteomes" id="UP000609064">
    <property type="component" value="Unassembled WGS sequence"/>
</dbReference>
<dbReference type="Pfam" id="PF13649">
    <property type="entry name" value="Methyltransf_25"/>
    <property type="match status" value="1"/>
</dbReference>
<evidence type="ECO:0000313" key="4">
    <source>
        <dbReference type="EMBL" id="GGD56743.1"/>
    </source>
</evidence>
<dbReference type="PANTHER" id="PTHR43861:SF1">
    <property type="entry name" value="TRANS-ACONITATE 2-METHYLTRANSFERASE"/>
    <property type="match status" value="1"/>
</dbReference>
<organism evidence="4 5">
    <name type="scientific">Emticicia aquatilis</name>
    <dbReference type="NCBI Taxonomy" id="1537369"/>
    <lineage>
        <taxon>Bacteria</taxon>
        <taxon>Pseudomonadati</taxon>
        <taxon>Bacteroidota</taxon>
        <taxon>Cytophagia</taxon>
        <taxon>Cytophagales</taxon>
        <taxon>Leadbetterellaceae</taxon>
        <taxon>Emticicia</taxon>
    </lineage>
</organism>
<gene>
    <name evidence="4" type="ORF">GCM10011514_21030</name>
</gene>
<proteinExistence type="predicted"/>
<evidence type="ECO:0000259" key="3">
    <source>
        <dbReference type="Pfam" id="PF13649"/>
    </source>
</evidence>
<dbReference type="GO" id="GO:0008168">
    <property type="term" value="F:methyltransferase activity"/>
    <property type="evidence" value="ECO:0007669"/>
    <property type="project" value="UniProtKB-KW"/>
</dbReference>
<sequence length="246" mass="28670">MSKLYTNLANVYHEIYQTLFDYDEEFKFYDKHLKENEIKSVVEIGCGTGNLAKRLHEAGYEYLGIDLFDEMLKIAKTTAPLAKFRQADARNFELQEKQDCVIITGRSISYLTSNNDLIKAFNCIANGLKQDGLLMFDAIDASKLFVGFTYEKLDTLLTTYSSNEYKRISKSKKNLQFGWTWDWESEYFMKNQDGEYEKIGEDFSTLRAFLQDELSLFLKITGFELVNLLPKKSYAWDDNFFIAKKV</sequence>
<dbReference type="CDD" id="cd02440">
    <property type="entry name" value="AdoMet_MTases"/>
    <property type="match status" value="1"/>
</dbReference>
<dbReference type="PANTHER" id="PTHR43861">
    <property type="entry name" value="TRANS-ACONITATE 2-METHYLTRANSFERASE-RELATED"/>
    <property type="match status" value="1"/>
</dbReference>
<dbReference type="RefSeq" id="WP_188766037.1">
    <property type="nucleotide sequence ID" value="NZ_BMKK01000004.1"/>
</dbReference>
<dbReference type="AlphaFoldDB" id="A0A916YRK4"/>
<dbReference type="GO" id="GO:0032259">
    <property type="term" value="P:methylation"/>
    <property type="evidence" value="ECO:0007669"/>
    <property type="project" value="UniProtKB-KW"/>
</dbReference>
<dbReference type="InterPro" id="IPR029063">
    <property type="entry name" value="SAM-dependent_MTases_sf"/>
</dbReference>
<dbReference type="InterPro" id="IPR041698">
    <property type="entry name" value="Methyltransf_25"/>
</dbReference>
<feature type="domain" description="Methyltransferase" evidence="3">
    <location>
        <begin position="41"/>
        <end position="132"/>
    </location>
</feature>
<reference evidence="4" key="2">
    <citation type="submission" date="2020-09" db="EMBL/GenBank/DDBJ databases">
        <authorList>
            <person name="Sun Q."/>
            <person name="Zhou Y."/>
        </authorList>
    </citation>
    <scope>NUCLEOTIDE SEQUENCE</scope>
    <source>
        <strain evidence="4">CGMCC 1.15958</strain>
    </source>
</reference>
<dbReference type="SUPFAM" id="SSF53335">
    <property type="entry name" value="S-adenosyl-L-methionine-dependent methyltransferases"/>
    <property type="match status" value="1"/>
</dbReference>
<keyword evidence="2" id="KW-0808">Transferase</keyword>
<dbReference type="EMBL" id="BMKK01000004">
    <property type="protein sequence ID" value="GGD56743.1"/>
    <property type="molecule type" value="Genomic_DNA"/>
</dbReference>
<protein>
    <submittedName>
        <fullName evidence="4">Methyltransferase</fullName>
    </submittedName>
</protein>
<accession>A0A916YRK4</accession>
<evidence type="ECO:0000256" key="1">
    <source>
        <dbReference type="ARBA" id="ARBA00022603"/>
    </source>
</evidence>
<name>A0A916YRK4_9BACT</name>
<dbReference type="Gene3D" id="2.20.130.10">
    <property type="entry name" value="CAC2371-like domains"/>
    <property type="match status" value="1"/>
</dbReference>
<reference evidence="4" key="1">
    <citation type="journal article" date="2014" name="Int. J. Syst. Evol. Microbiol.">
        <title>Complete genome sequence of Corynebacterium casei LMG S-19264T (=DSM 44701T), isolated from a smear-ripened cheese.</title>
        <authorList>
            <consortium name="US DOE Joint Genome Institute (JGI-PGF)"/>
            <person name="Walter F."/>
            <person name="Albersmeier A."/>
            <person name="Kalinowski J."/>
            <person name="Ruckert C."/>
        </authorList>
    </citation>
    <scope>NUCLEOTIDE SEQUENCE</scope>
    <source>
        <strain evidence="4">CGMCC 1.15958</strain>
    </source>
</reference>
<comment type="caution">
    <text evidence="4">The sequence shown here is derived from an EMBL/GenBank/DDBJ whole genome shotgun (WGS) entry which is preliminary data.</text>
</comment>
<keyword evidence="1 4" id="KW-0489">Methyltransferase</keyword>
<keyword evidence="5" id="KW-1185">Reference proteome</keyword>
<dbReference type="Gene3D" id="3.40.50.150">
    <property type="entry name" value="Vaccinia Virus protein VP39"/>
    <property type="match status" value="1"/>
</dbReference>
<evidence type="ECO:0000256" key="2">
    <source>
        <dbReference type="ARBA" id="ARBA00022679"/>
    </source>
</evidence>
<evidence type="ECO:0000313" key="5">
    <source>
        <dbReference type="Proteomes" id="UP000609064"/>
    </source>
</evidence>